<dbReference type="InterPro" id="IPR013325">
    <property type="entry name" value="RNA_pol_sigma_r2"/>
</dbReference>
<dbReference type="Pfam" id="PF08281">
    <property type="entry name" value="Sigma70_r4_2"/>
    <property type="match status" value="1"/>
</dbReference>
<protein>
    <submittedName>
        <fullName evidence="9">RNA polymerase sigma factor</fullName>
    </submittedName>
</protein>
<evidence type="ECO:0000313" key="9">
    <source>
        <dbReference type="EMBL" id="MCD1118333.1"/>
    </source>
</evidence>
<evidence type="ECO:0000259" key="8">
    <source>
        <dbReference type="Pfam" id="PF08281"/>
    </source>
</evidence>
<dbReference type="InterPro" id="IPR013249">
    <property type="entry name" value="RNA_pol_sigma70_r4_t2"/>
</dbReference>
<feature type="transmembrane region" description="Helical" evidence="6">
    <location>
        <begin position="243"/>
        <end position="261"/>
    </location>
</feature>
<dbReference type="InterPro" id="IPR036388">
    <property type="entry name" value="WH-like_DNA-bd_sf"/>
</dbReference>
<accession>A0A9Q3YWS9</accession>
<dbReference type="Proteomes" id="UP001108025">
    <property type="component" value="Unassembled WGS sequence"/>
</dbReference>
<feature type="region of interest" description="Disordered" evidence="5">
    <location>
        <begin position="278"/>
        <end position="299"/>
    </location>
</feature>
<dbReference type="GO" id="GO:0016987">
    <property type="term" value="F:sigma factor activity"/>
    <property type="evidence" value="ECO:0007669"/>
    <property type="project" value="UniProtKB-KW"/>
</dbReference>
<evidence type="ECO:0000256" key="6">
    <source>
        <dbReference type="SAM" id="Phobius"/>
    </source>
</evidence>
<dbReference type="Gene3D" id="1.10.10.10">
    <property type="entry name" value="Winged helix-like DNA-binding domain superfamily/Winged helix DNA-binding domain"/>
    <property type="match status" value="1"/>
</dbReference>
<keyword evidence="3" id="KW-0731">Sigma factor</keyword>
<dbReference type="InterPro" id="IPR039425">
    <property type="entry name" value="RNA_pol_sigma-70-like"/>
</dbReference>
<feature type="compositionally biased region" description="Basic and acidic residues" evidence="5">
    <location>
        <begin position="278"/>
        <end position="293"/>
    </location>
</feature>
<evidence type="ECO:0000259" key="7">
    <source>
        <dbReference type="Pfam" id="PF04542"/>
    </source>
</evidence>
<dbReference type="AlphaFoldDB" id="A0A9Q3YWS9"/>
<keyword evidence="4" id="KW-0804">Transcription</keyword>
<name>A0A9Q3YWS9_9FLAO</name>
<comment type="similarity">
    <text evidence="1">Belongs to the sigma-70 factor family. ECF subfamily.</text>
</comment>
<gene>
    <name evidence="9" type="ORF">LO744_15860</name>
</gene>
<dbReference type="Gene3D" id="1.10.1740.10">
    <property type="match status" value="1"/>
</dbReference>
<dbReference type="PANTHER" id="PTHR43133:SF46">
    <property type="entry name" value="RNA POLYMERASE SIGMA-70 FACTOR ECF SUBFAMILY"/>
    <property type="match status" value="1"/>
</dbReference>
<reference evidence="9" key="1">
    <citation type="submission" date="2021-11" db="EMBL/GenBank/DDBJ databases">
        <title>Description of novel Chryseobacterium species.</title>
        <authorList>
            <person name="Saticioglu I.B."/>
            <person name="Ay H."/>
            <person name="Altun S."/>
            <person name="Duman M."/>
        </authorList>
    </citation>
    <scope>NUCLEOTIDE SEQUENCE</scope>
    <source>
        <strain evidence="9">C-17</strain>
    </source>
</reference>
<dbReference type="GO" id="GO:0003677">
    <property type="term" value="F:DNA binding"/>
    <property type="evidence" value="ECO:0007669"/>
    <property type="project" value="InterPro"/>
</dbReference>
<evidence type="ECO:0000313" key="10">
    <source>
        <dbReference type="Proteomes" id="UP001108025"/>
    </source>
</evidence>
<dbReference type="EMBL" id="JAJNAY010000002">
    <property type="protein sequence ID" value="MCD1118333.1"/>
    <property type="molecule type" value="Genomic_DNA"/>
</dbReference>
<keyword evidence="6" id="KW-0812">Transmembrane</keyword>
<evidence type="ECO:0000256" key="4">
    <source>
        <dbReference type="ARBA" id="ARBA00023163"/>
    </source>
</evidence>
<sequence>MSKTNLNWQKIYLDHSPKLLGICRRYIPDLQNAEDIVQDSFITAIQKNHQLKDEKAIFGWLKKIVVNNALQFIRKTSKDGFITTETSEIPDNTLTEITTSAMDEKKHILTYDFTREELLRSIDSLPSHHKSVFNLYYIENYSHAEISGLLQIPINTSKSHLMRAKKSVQNYLMTHFVNNETPKNKTAQLLVFFGFGGLLWAQNFQSKFSDFTISPSQNFEIPSDIRSNKISFSSTHHFWKQKAIIGTTFFIIIVGSVLLFTPKNYLIQTFSPNILNSKAEENKSSNDEKKINNDEEPPLIEGLENLKTSQRSVSENDKDLKSENHFIKTKNTVSSKIIIRQDSSETVSHKVIVVKKIIQRDTVFIER</sequence>
<dbReference type="CDD" id="cd06171">
    <property type="entry name" value="Sigma70_r4"/>
    <property type="match status" value="1"/>
</dbReference>
<dbReference type="RefSeq" id="WP_230671066.1">
    <property type="nucleotide sequence ID" value="NZ_JAJNAY010000002.1"/>
</dbReference>
<dbReference type="NCBIfam" id="TIGR02937">
    <property type="entry name" value="sigma70-ECF"/>
    <property type="match status" value="1"/>
</dbReference>
<comment type="caution">
    <text evidence="9">The sequence shown here is derived from an EMBL/GenBank/DDBJ whole genome shotgun (WGS) entry which is preliminary data.</text>
</comment>
<dbReference type="Pfam" id="PF04542">
    <property type="entry name" value="Sigma70_r2"/>
    <property type="match status" value="1"/>
</dbReference>
<dbReference type="SUPFAM" id="SSF88659">
    <property type="entry name" value="Sigma3 and sigma4 domains of RNA polymerase sigma factors"/>
    <property type="match status" value="1"/>
</dbReference>
<dbReference type="GO" id="GO:0006352">
    <property type="term" value="P:DNA-templated transcription initiation"/>
    <property type="evidence" value="ECO:0007669"/>
    <property type="project" value="InterPro"/>
</dbReference>
<dbReference type="InterPro" id="IPR013324">
    <property type="entry name" value="RNA_pol_sigma_r3/r4-like"/>
</dbReference>
<proteinExistence type="inferred from homology"/>
<feature type="domain" description="RNA polymerase sigma-70 region 2" evidence="7">
    <location>
        <begin position="12"/>
        <end position="77"/>
    </location>
</feature>
<feature type="domain" description="RNA polymerase sigma factor 70 region 4 type 2" evidence="8">
    <location>
        <begin position="115"/>
        <end position="167"/>
    </location>
</feature>
<dbReference type="InterPro" id="IPR007627">
    <property type="entry name" value="RNA_pol_sigma70_r2"/>
</dbReference>
<evidence type="ECO:0000256" key="5">
    <source>
        <dbReference type="SAM" id="MobiDB-lite"/>
    </source>
</evidence>
<evidence type="ECO:0000256" key="2">
    <source>
        <dbReference type="ARBA" id="ARBA00023015"/>
    </source>
</evidence>
<organism evidence="9 10">
    <name type="scientific">Chryseobacterium turcicum</name>
    <dbReference type="NCBI Taxonomy" id="2898076"/>
    <lineage>
        <taxon>Bacteria</taxon>
        <taxon>Pseudomonadati</taxon>
        <taxon>Bacteroidota</taxon>
        <taxon>Flavobacteriia</taxon>
        <taxon>Flavobacteriales</taxon>
        <taxon>Weeksellaceae</taxon>
        <taxon>Chryseobacterium group</taxon>
        <taxon>Chryseobacterium</taxon>
    </lineage>
</organism>
<keyword evidence="2" id="KW-0805">Transcription regulation</keyword>
<keyword evidence="6" id="KW-1133">Transmembrane helix</keyword>
<keyword evidence="6" id="KW-0472">Membrane</keyword>
<keyword evidence="10" id="KW-1185">Reference proteome</keyword>
<evidence type="ECO:0000256" key="1">
    <source>
        <dbReference type="ARBA" id="ARBA00010641"/>
    </source>
</evidence>
<evidence type="ECO:0000256" key="3">
    <source>
        <dbReference type="ARBA" id="ARBA00023082"/>
    </source>
</evidence>
<dbReference type="InterPro" id="IPR014284">
    <property type="entry name" value="RNA_pol_sigma-70_dom"/>
</dbReference>
<dbReference type="PANTHER" id="PTHR43133">
    <property type="entry name" value="RNA POLYMERASE ECF-TYPE SIGMA FACTO"/>
    <property type="match status" value="1"/>
</dbReference>
<dbReference type="SUPFAM" id="SSF88946">
    <property type="entry name" value="Sigma2 domain of RNA polymerase sigma factors"/>
    <property type="match status" value="1"/>
</dbReference>